<dbReference type="Gramene" id="TraesSTA7A03G03986650.1">
    <property type="protein sequence ID" value="TraesSTA7A03G03986650.1.CDS1"/>
    <property type="gene ID" value="TraesSTA7A03G03986650"/>
</dbReference>
<dbReference type="SMR" id="A0A3B6RPW2"/>
<dbReference type="AlphaFoldDB" id="A0A3B6RPW2"/>
<dbReference type="EnsemblPlants" id="TraesCS7A02G444800.1">
    <property type="protein sequence ID" value="TraesCS7A02G444800.1.cds1"/>
    <property type="gene ID" value="TraesCS7A02G444800"/>
</dbReference>
<dbReference type="Proteomes" id="UP000019116">
    <property type="component" value="Chromosome 7A"/>
</dbReference>
<reference evidence="3" key="2">
    <citation type="submission" date="2018-10" db="UniProtKB">
        <authorList>
            <consortium name="EnsemblPlants"/>
        </authorList>
    </citation>
    <scope>IDENTIFICATION</scope>
</reference>
<sequence>MAVDDEMSRRFLPWGLPLRSGSGYRVTPRPDEPVYVTGAYLLDSESAVGQGAVDACVHIDTRNLLSALLSAENPRVELQTPVRLEMDKECCFHVMPHGGDSDAEADTYADADTGGDIDADADDDADADAVIVMFEGFLVTPQPLDTEEEEDDDAEEEEETRSDDDGYEEKEDEDDGYEEKEDEDDAEEEEDETGSDNGEYGEKEEGETDGEVDRDVARASSAGGNAKELRQVAAITMAFVGILLSVSMLAFLGLIM</sequence>
<organism evidence="3">
    <name type="scientific">Triticum aestivum</name>
    <name type="common">Wheat</name>
    <dbReference type="NCBI Taxonomy" id="4565"/>
    <lineage>
        <taxon>Eukaryota</taxon>
        <taxon>Viridiplantae</taxon>
        <taxon>Streptophyta</taxon>
        <taxon>Embryophyta</taxon>
        <taxon>Tracheophyta</taxon>
        <taxon>Spermatophyta</taxon>
        <taxon>Magnoliopsida</taxon>
        <taxon>Liliopsida</taxon>
        <taxon>Poales</taxon>
        <taxon>Poaceae</taxon>
        <taxon>BOP clade</taxon>
        <taxon>Pooideae</taxon>
        <taxon>Triticodae</taxon>
        <taxon>Triticeae</taxon>
        <taxon>Triticinae</taxon>
        <taxon>Triticum</taxon>
    </lineage>
</organism>
<dbReference type="Gramene" id="TraesNOR7A03G04034470.1">
    <property type="protein sequence ID" value="TraesNOR7A03G04034470.1.CDS1"/>
    <property type="gene ID" value="TraesNOR7A03G04034470"/>
</dbReference>
<dbReference type="Gramene" id="TraesWEE_scaffold_049788_01G000200.1">
    <property type="protein sequence ID" value="TraesWEE_scaffold_049788_01G000200.1"/>
    <property type="gene ID" value="TraesWEE_scaffold_049788_01G000200"/>
</dbReference>
<dbReference type="Gramene" id="TraesJUL7A03G04027430.1">
    <property type="protein sequence ID" value="TraesJUL7A03G04027430.1.CDS1"/>
    <property type="gene ID" value="TraesJUL7A03G04027430"/>
</dbReference>
<evidence type="ECO:0000256" key="2">
    <source>
        <dbReference type="SAM" id="Phobius"/>
    </source>
</evidence>
<dbReference type="OrthoDB" id="10360933at2759"/>
<evidence type="ECO:0008006" key="5">
    <source>
        <dbReference type="Google" id="ProtNLM"/>
    </source>
</evidence>
<keyword evidence="2" id="KW-0812">Transmembrane</keyword>
<protein>
    <recommendedName>
        <fullName evidence="5">Nucleoplasmin-like domain-containing protein</fullName>
    </recommendedName>
</protein>
<dbReference type="Gramene" id="TraesARI7A03G03964710.1">
    <property type="protein sequence ID" value="TraesARI7A03G03964710.1.CDS1"/>
    <property type="gene ID" value="TraesARI7A03G03964710"/>
</dbReference>
<feature type="region of interest" description="Disordered" evidence="1">
    <location>
        <begin position="98"/>
        <end position="122"/>
    </location>
</feature>
<proteinExistence type="predicted"/>
<dbReference type="Gramene" id="TraesLAC7A03G03944710.1">
    <property type="protein sequence ID" value="TraesLAC7A03G03944710.1.CDS1"/>
    <property type="gene ID" value="TraesLAC7A03G03944710"/>
</dbReference>
<evidence type="ECO:0000313" key="4">
    <source>
        <dbReference type="Proteomes" id="UP000019116"/>
    </source>
</evidence>
<feature type="region of interest" description="Disordered" evidence="1">
    <location>
        <begin position="137"/>
        <end position="225"/>
    </location>
</feature>
<evidence type="ECO:0000256" key="1">
    <source>
        <dbReference type="SAM" id="MobiDB-lite"/>
    </source>
</evidence>
<name>A0A3B6RPW2_WHEAT</name>
<keyword evidence="2" id="KW-0472">Membrane</keyword>
<reference evidence="3" key="1">
    <citation type="submission" date="2018-08" db="EMBL/GenBank/DDBJ databases">
        <authorList>
            <person name="Rossello M."/>
        </authorList>
    </citation>
    <scope>NUCLEOTIDE SEQUENCE [LARGE SCALE GENOMIC DNA]</scope>
    <source>
        <strain evidence="3">cv. Chinese Spring</strain>
    </source>
</reference>
<evidence type="ECO:0000313" key="3">
    <source>
        <dbReference type="EnsemblPlants" id="TraesCS7A02G444800.1.cds1"/>
    </source>
</evidence>
<accession>A0A3B6RPW2</accession>
<dbReference type="Gramene" id="TraesCS7A02G444800.1">
    <property type="protein sequence ID" value="TraesCS7A02G444800.1.cds1"/>
    <property type="gene ID" value="TraesCS7A02G444800"/>
</dbReference>
<feature type="compositionally biased region" description="Acidic residues" evidence="1">
    <location>
        <begin position="101"/>
        <end position="122"/>
    </location>
</feature>
<keyword evidence="2" id="KW-1133">Transmembrane helix</keyword>
<feature type="compositionally biased region" description="Acidic residues" evidence="1">
    <location>
        <begin position="145"/>
        <end position="194"/>
    </location>
</feature>
<feature type="transmembrane region" description="Helical" evidence="2">
    <location>
        <begin position="232"/>
        <end position="255"/>
    </location>
</feature>
<keyword evidence="4" id="KW-1185">Reference proteome</keyword>
<dbReference type="Gramene" id="TraesCS7A03G1078100.1">
    <property type="protein sequence ID" value="TraesCS7A03G1078100.1.CDS1"/>
    <property type="gene ID" value="TraesCS7A03G1078100"/>
</dbReference>